<dbReference type="Proteomes" id="UP000024635">
    <property type="component" value="Unassembled WGS sequence"/>
</dbReference>
<feature type="signal peptide" evidence="1">
    <location>
        <begin position="1"/>
        <end position="17"/>
    </location>
</feature>
<keyword evidence="3" id="KW-1185">Reference proteome</keyword>
<keyword evidence="1" id="KW-0732">Signal</keyword>
<evidence type="ECO:0000313" key="2">
    <source>
        <dbReference type="EMBL" id="EYB83521.1"/>
    </source>
</evidence>
<evidence type="ECO:0000256" key="1">
    <source>
        <dbReference type="SAM" id="SignalP"/>
    </source>
</evidence>
<reference evidence="3" key="1">
    <citation type="journal article" date="2015" name="Nat. Genet.">
        <title>The genome and transcriptome of the zoonotic hookworm Ancylostoma ceylanicum identify infection-specific gene families.</title>
        <authorList>
            <person name="Schwarz E.M."/>
            <person name="Hu Y."/>
            <person name="Antoshechkin I."/>
            <person name="Miller M.M."/>
            <person name="Sternberg P.W."/>
            <person name="Aroian R.V."/>
        </authorList>
    </citation>
    <scope>NUCLEOTIDE SEQUENCE</scope>
    <source>
        <strain evidence="3">HY135</strain>
    </source>
</reference>
<protein>
    <recommendedName>
        <fullName evidence="4">Secreted protein</fullName>
    </recommendedName>
</protein>
<proteinExistence type="predicted"/>
<feature type="chain" id="PRO_5001485935" description="Secreted protein" evidence="1">
    <location>
        <begin position="18"/>
        <end position="74"/>
    </location>
</feature>
<dbReference type="AlphaFoldDB" id="A0A016RZ21"/>
<evidence type="ECO:0008006" key="4">
    <source>
        <dbReference type="Google" id="ProtNLM"/>
    </source>
</evidence>
<dbReference type="EMBL" id="JARK01001670">
    <property type="protein sequence ID" value="EYB83521.1"/>
    <property type="molecule type" value="Genomic_DNA"/>
</dbReference>
<sequence length="74" mass="8898">MSTTAWSLLYVCVFVSSREYRVGRKYGNKKWQLENEFRWDLEHSHIIYVLCLRLTKKPDNLQKPSLGVRPRDIQ</sequence>
<gene>
    <name evidence="2" type="primary">Acey_s0334.g2850</name>
    <name evidence="2" type="ORF">Y032_0334g2850</name>
</gene>
<name>A0A016RZ21_9BILA</name>
<comment type="caution">
    <text evidence="2">The sequence shown here is derived from an EMBL/GenBank/DDBJ whole genome shotgun (WGS) entry which is preliminary data.</text>
</comment>
<organism evidence="2 3">
    <name type="scientific">Ancylostoma ceylanicum</name>
    <dbReference type="NCBI Taxonomy" id="53326"/>
    <lineage>
        <taxon>Eukaryota</taxon>
        <taxon>Metazoa</taxon>
        <taxon>Ecdysozoa</taxon>
        <taxon>Nematoda</taxon>
        <taxon>Chromadorea</taxon>
        <taxon>Rhabditida</taxon>
        <taxon>Rhabditina</taxon>
        <taxon>Rhabditomorpha</taxon>
        <taxon>Strongyloidea</taxon>
        <taxon>Ancylostomatidae</taxon>
        <taxon>Ancylostomatinae</taxon>
        <taxon>Ancylostoma</taxon>
    </lineage>
</organism>
<evidence type="ECO:0000313" key="3">
    <source>
        <dbReference type="Proteomes" id="UP000024635"/>
    </source>
</evidence>
<accession>A0A016RZ21</accession>